<dbReference type="Gene3D" id="2.40.70.10">
    <property type="entry name" value="Acid Proteases"/>
    <property type="match status" value="1"/>
</dbReference>
<sequence>MQELLEGQSQIAPAGLQPFVLGAQAEGRISLAVATIVLGKLLSFGAPNYRYALGTVTWLRRDDTAGEGMRAARLIWPELEVFSPGLIDTGAYLVYLPSSSIQLLTRLHPGSVYDSAASLLVFPQGVPFGRNIRFDIGMHTFELRLEDILIPCPRTPTAGQRCTFFRKSPLRVAIYGNALLRRLCIYLDYTHDMIGFAAVRSDDADY</sequence>
<dbReference type="RefSeq" id="XP_014567548.1">
    <property type="nucleotide sequence ID" value="XM_014712062.1"/>
</dbReference>
<organism evidence="2 3">
    <name type="scientific">Mixia osmundae (strain CBS 9802 / IAM 14324 / JCM 22182 / KY 12970)</name>
    <dbReference type="NCBI Taxonomy" id="764103"/>
    <lineage>
        <taxon>Eukaryota</taxon>
        <taxon>Fungi</taxon>
        <taxon>Dikarya</taxon>
        <taxon>Basidiomycota</taxon>
        <taxon>Pucciniomycotina</taxon>
        <taxon>Mixiomycetes</taxon>
        <taxon>Mixiales</taxon>
        <taxon>Mixiaceae</taxon>
        <taxon>Mixia</taxon>
    </lineage>
</organism>
<dbReference type="HOGENOM" id="CLU_1332229_0_0_1"/>
<reference evidence="2 3" key="1">
    <citation type="journal article" date="2011" name="J. Gen. Appl. Microbiol.">
        <title>Draft genome sequencing of the enigmatic basidiomycete Mixia osmundae.</title>
        <authorList>
            <person name="Nishida H."/>
            <person name="Nagatsuka Y."/>
            <person name="Sugiyama J."/>
        </authorList>
    </citation>
    <scope>NUCLEOTIDE SEQUENCE [LARGE SCALE GENOMIC DNA]</scope>
    <source>
        <strain evidence="3">CBS 9802 / IAM 14324 / JCM 22182 / KY 12970</strain>
    </source>
</reference>
<feature type="domain" description="Peptidase A1" evidence="1">
    <location>
        <begin position="1"/>
        <end position="197"/>
    </location>
</feature>
<dbReference type="InterPro" id="IPR021109">
    <property type="entry name" value="Peptidase_aspartic_dom_sf"/>
</dbReference>
<dbReference type="Pfam" id="PF00026">
    <property type="entry name" value="Asp"/>
    <property type="match status" value="1"/>
</dbReference>
<gene>
    <name evidence="2" type="primary">Mo05332</name>
    <name evidence="2" type="ORF">E5Q_05332</name>
</gene>
<dbReference type="PROSITE" id="PS51767">
    <property type="entry name" value="PEPTIDASE_A1"/>
    <property type="match status" value="1"/>
</dbReference>
<evidence type="ECO:0000313" key="3">
    <source>
        <dbReference type="Proteomes" id="UP000009131"/>
    </source>
</evidence>
<comment type="caution">
    <text evidence="2">The sequence shown here is derived from an EMBL/GenBank/DDBJ whole genome shotgun (WGS) entry which is preliminary data.</text>
</comment>
<dbReference type="Proteomes" id="UP000009131">
    <property type="component" value="Unassembled WGS sequence"/>
</dbReference>
<name>G7E735_MIXOS</name>
<accession>G7E735</accession>
<protein>
    <recommendedName>
        <fullName evidence="1">Peptidase A1 domain-containing protein</fullName>
    </recommendedName>
</protein>
<keyword evidence="3" id="KW-1185">Reference proteome</keyword>
<evidence type="ECO:0000259" key="1">
    <source>
        <dbReference type="PROSITE" id="PS51767"/>
    </source>
</evidence>
<dbReference type="SUPFAM" id="SSF50630">
    <property type="entry name" value="Acid proteases"/>
    <property type="match status" value="1"/>
</dbReference>
<dbReference type="InParanoid" id="G7E735"/>
<dbReference type="AlphaFoldDB" id="G7E735"/>
<evidence type="ECO:0000313" key="2">
    <source>
        <dbReference type="EMBL" id="GAA98645.1"/>
    </source>
</evidence>
<dbReference type="InterPro" id="IPR033121">
    <property type="entry name" value="PEPTIDASE_A1"/>
</dbReference>
<reference evidence="2 3" key="2">
    <citation type="journal article" date="2012" name="Open Biol.">
        <title>Characteristics of nucleosomes and linker DNA regions on the genome of the basidiomycete Mixia osmundae revealed by mono- and dinucleosome mapping.</title>
        <authorList>
            <person name="Nishida H."/>
            <person name="Kondo S."/>
            <person name="Matsumoto T."/>
            <person name="Suzuki Y."/>
            <person name="Yoshikawa H."/>
            <person name="Taylor T.D."/>
            <person name="Sugiyama J."/>
        </authorList>
    </citation>
    <scope>NUCLEOTIDE SEQUENCE [LARGE SCALE GENOMIC DNA]</scope>
    <source>
        <strain evidence="3">CBS 9802 / IAM 14324 / JCM 22182 / KY 12970</strain>
    </source>
</reference>
<dbReference type="EMBL" id="BABT02000153">
    <property type="protein sequence ID" value="GAA98645.1"/>
    <property type="molecule type" value="Genomic_DNA"/>
</dbReference>
<proteinExistence type="predicted"/>